<sequence length="276" mass="30660">MSVAISARDLPEIRADGVLRHIGIPYANFITGGGAGLDLELIKGFADSLGLEYQYVPSTWARVFGDLTGRNAARSEDGVTWLDETEVRGDLIANGMTILDWRRQVVDFGTPTFPTGVWLVARADSAMSPIAPSGQLKMDIGQVRGLLAGRTLLALPNTCLDPGLYQMSETGAEIRLQPPERKLNEMVPAILKRDAEATLLDVPDALIALERWPGQIKVIGPISERQFMAPAFRKDAPLLREAFNAYFDALTRSGRYPEMVRRHYPAVFRYYEDFFE</sequence>
<dbReference type="EMBL" id="JAAIJR010000114">
    <property type="protein sequence ID" value="NEX22640.1"/>
    <property type="molecule type" value="Genomic_DNA"/>
</dbReference>
<evidence type="ECO:0000259" key="3">
    <source>
        <dbReference type="SMART" id="SM00062"/>
    </source>
</evidence>
<dbReference type="Proteomes" id="UP000471640">
    <property type="component" value="Unassembled WGS sequence"/>
</dbReference>
<dbReference type="AlphaFoldDB" id="A0A6P1DYT1"/>
<reference evidence="5" key="1">
    <citation type="journal article" date="2020" name="Microbiol. Resour. Announc.">
        <title>Draft Genome Sequences of Thiorhodococcus mannitoliphagus and Thiorhodococcus minor, Purple Sulfur Photosynthetic Bacteria in the Gammaproteobacterial Family Chromatiaceae.</title>
        <authorList>
            <person name="Aviles F.A."/>
            <person name="Meyer T.E."/>
            <person name="Kyndt J.A."/>
        </authorList>
    </citation>
    <scope>NUCLEOTIDE SEQUENCE [LARGE SCALE GENOMIC DNA]</scope>
    <source>
        <strain evidence="5">DSM 18266</strain>
    </source>
</reference>
<reference evidence="4 5" key="2">
    <citation type="submission" date="2020-02" db="EMBL/GenBank/DDBJ databases">
        <title>Genome sequences of Thiorhodococcus mannitoliphagus and Thiorhodococcus minor, purple sulfur photosynthetic bacteria in the gammaproteobacterial family, Chromatiaceae.</title>
        <authorList>
            <person name="Aviles F.A."/>
            <person name="Meyer T.E."/>
            <person name="Kyndt J.A."/>
        </authorList>
    </citation>
    <scope>NUCLEOTIDE SEQUENCE [LARGE SCALE GENOMIC DNA]</scope>
    <source>
        <strain evidence="4 5">DSM 18266</strain>
    </source>
</reference>
<gene>
    <name evidence="4" type="ORF">G3480_20415</name>
</gene>
<comment type="similarity">
    <text evidence="1">Belongs to the bacterial solute-binding protein 3 family.</text>
</comment>
<organism evidence="4 5">
    <name type="scientific">Thiorhodococcus mannitoliphagus</name>
    <dbReference type="NCBI Taxonomy" id="329406"/>
    <lineage>
        <taxon>Bacteria</taxon>
        <taxon>Pseudomonadati</taxon>
        <taxon>Pseudomonadota</taxon>
        <taxon>Gammaproteobacteria</taxon>
        <taxon>Chromatiales</taxon>
        <taxon>Chromatiaceae</taxon>
        <taxon>Thiorhodococcus</taxon>
    </lineage>
</organism>
<comment type="caution">
    <text evidence="4">The sequence shown here is derived from an EMBL/GenBank/DDBJ whole genome shotgun (WGS) entry which is preliminary data.</text>
</comment>
<evidence type="ECO:0000256" key="1">
    <source>
        <dbReference type="ARBA" id="ARBA00010333"/>
    </source>
</evidence>
<dbReference type="SMART" id="SM00062">
    <property type="entry name" value="PBPb"/>
    <property type="match status" value="1"/>
</dbReference>
<keyword evidence="2" id="KW-0732">Signal</keyword>
<accession>A0A6P1DYT1</accession>
<protein>
    <submittedName>
        <fullName evidence="4">Transporter substrate-binding domain-containing protein</fullName>
    </submittedName>
</protein>
<dbReference type="InterPro" id="IPR001638">
    <property type="entry name" value="Solute-binding_3/MltF_N"/>
</dbReference>
<name>A0A6P1DYT1_9GAMM</name>
<keyword evidence="5" id="KW-1185">Reference proteome</keyword>
<proteinExistence type="inferred from homology"/>
<dbReference type="PANTHER" id="PTHR35936">
    <property type="entry name" value="MEMBRANE-BOUND LYTIC MUREIN TRANSGLYCOSYLASE F"/>
    <property type="match status" value="1"/>
</dbReference>
<evidence type="ECO:0000313" key="4">
    <source>
        <dbReference type="EMBL" id="NEX22640.1"/>
    </source>
</evidence>
<dbReference type="PANTHER" id="PTHR35936:SF17">
    <property type="entry name" value="ARGININE-BINDING EXTRACELLULAR PROTEIN ARTP"/>
    <property type="match status" value="1"/>
</dbReference>
<evidence type="ECO:0000256" key="2">
    <source>
        <dbReference type="ARBA" id="ARBA00022729"/>
    </source>
</evidence>
<dbReference type="Gene3D" id="3.40.190.10">
    <property type="entry name" value="Periplasmic binding protein-like II"/>
    <property type="match status" value="1"/>
</dbReference>
<feature type="domain" description="Solute-binding protein family 3/N-terminal" evidence="3">
    <location>
        <begin position="18"/>
        <end position="267"/>
    </location>
</feature>
<dbReference type="Pfam" id="PF00497">
    <property type="entry name" value="SBP_bac_3"/>
    <property type="match status" value="1"/>
</dbReference>
<evidence type="ECO:0000313" key="5">
    <source>
        <dbReference type="Proteomes" id="UP000471640"/>
    </source>
</evidence>
<dbReference type="SUPFAM" id="SSF53850">
    <property type="entry name" value="Periplasmic binding protein-like II"/>
    <property type="match status" value="1"/>
</dbReference>